<evidence type="ECO:0000313" key="1">
    <source>
        <dbReference type="EMBL" id="AKU96526.1"/>
    </source>
</evidence>
<organism evidence="1 2">
    <name type="scientific">Labilithrix luteola</name>
    <dbReference type="NCBI Taxonomy" id="1391654"/>
    <lineage>
        <taxon>Bacteria</taxon>
        <taxon>Pseudomonadati</taxon>
        <taxon>Myxococcota</taxon>
        <taxon>Polyangia</taxon>
        <taxon>Polyangiales</taxon>
        <taxon>Labilitrichaceae</taxon>
        <taxon>Labilithrix</taxon>
    </lineage>
</organism>
<protein>
    <submittedName>
        <fullName evidence="1">Uncharacterized protein</fullName>
    </submittedName>
</protein>
<reference evidence="1 2" key="1">
    <citation type="submission" date="2015-08" db="EMBL/GenBank/DDBJ databases">
        <authorList>
            <person name="Babu N.S."/>
            <person name="Beckwith C.J."/>
            <person name="Beseler K.G."/>
            <person name="Brison A."/>
            <person name="Carone J.V."/>
            <person name="Caskin T.P."/>
            <person name="Diamond M."/>
            <person name="Durham M.E."/>
            <person name="Foxe J.M."/>
            <person name="Go M."/>
            <person name="Henderson B.A."/>
            <person name="Jones I.B."/>
            <person name="McGettigan J.A."/>
            <person name="Micheletti S.J."/>
            <person name="Nasrallah M.E."/>
            <person name="Ortiz D."/>
            <person name="Piller C.R."/>
            <person name="Privatt S.R."/>
            <person name="Schneider S.L."/>
            <person name="Sharp S."/>
            <person name="Smith T.C."/>
            <person name="Stanton J.D."/>
            <person name="Ullery H.E."/>
            <person name="Wilson R.J."/>
            <person name="Serrano M.G."/>
            <person name="Buck G."/>
            <person name="Lee V."/>
            <person name="Wang Y."/>
            <person name="Carvalho R."/>
            <person name="Voegtly L."/>
            <person name="Shi R."/>
            <person name="Duckworth R."/>
            <person name="Johnson A."/>
            <person name="Loviza R."/>
            <person name="Walstead R."/>
            <person name="Shah Z."/>
            <person name="Kiflezghi M."/>
            <person name="Wade K."/>
            <person name="Ball S.L."/>
            <person name="Bradley K.W."/>
            <person name="Asai D.J."/>
            <person name="Bowman C.A."/>
            <person name="Russell D.A."/>
            <person name="Pope W.H."/>
            <person name="Jacobs-Sera D."/>
            <person name="Hendrix R.W."/>
            <person name="Hatfull G.F."/>
        </authorList>
    </citation>
    <scope>NUCLEOTIDE SEQUENCE [LARGE SCALE GENOMIC DNA]</scope>
    <source>
        <strain evidence="1 2">DSM 27648</strain>
    </source>
</reference>
<dbReference type="EMBL" id="CP012333">
    <property type="protein sequence ID" value="AKU96526.1"/>
    <property type="molecule type" value="Genomic_DNA"/>
</dbReference>
<gene>
    <name evidence="1" type="ORF">AKJ09_03190</name>
</gene>
<evidence type="ECO:0000313" key="2">
    <source>
        <dbReference type="Proteomes" id="UP000064967"/>
    </source>
</evidence>
<keyword evidence="2" id="KW-1185">Reference proteome</keyword>
<dbReference type="STRING" id="1391654.AKJ09_03190"/>
<name>A0A0K1PT25_9BACT</name>
<accession>A0A0K1PT25</accession>
<dbReference type="Proteomes" id="UP000064967">
    <property type="component" value="Chromosome"/>
</dbReference>
<sequence>MASVTIAIGACIVAACSSVPDIHFGDETTSADAGEDGSSDCRKGISALVPGVCCGESFCARCTAQDCTACAELACSGGNVCCRKSAGGAPLQCRGVANCQ</sequence>
<dbReference type="KEGG" id="llu:AKJ09_03190"/>
<dbReference type="AlphaFoldDB" id="A0A0K1PT25"/>
<proteinExistence type="predicted"/>